<dbReference type="KEGG" id="nah:F5544_33330"/>
<feature type="transmembrane region" description="Helical" evidence="1">
    <location>
        <begin position="78"/>
        <end position="98"/>
    </location>
</feature>
<dbReference type="EMBL" id="CP046172">
    <property type="protein sequence ID" value="QIS14502.1"/>
    <property type="molecule type" value="Genomic_DNA"/>
</dbReference>
<keyword evidence="1" id="KW-1133">Transmembrane helix</keyword>
<keyword evidence="3" id="KW-1185">Reference proteome</keyword>
<dbReference type="RefSeq" id="WP_167476905.1">
    <property type="nucleotide sequence ID" value="NZ_CP046172.1"/>
</dbReference>
<feature type="transmembrane region" description="Helical" evidence="1">
    <location>
        <begin position="110"/>
        <end position="128"/>
    </location>
</feature>
<keyword evidence="1" id="KW-0812">Transmembrane</keyword>
<reference evidence="2 3" key="1">
    <citation type="journal article" date="2019" name="ACS Chem. Biol.">
        <title>Identification and Mobilization of a Cryptic Antibiotic Biosynthesis Gene Locus from a Human-Pathogenic Nocardia Isolate.</title>
        <authorList>
            <person name="Herisse M."/>
            <person name="Ishida K."/>
            <person name="Porter J.L."/>
            <person name="Howden B."/>
            <person name="Hertweck C."/>
            <person name="Stinear T.P."/>
            <person name="Pidot S.J."/>
        </authorList>
    </citation>
    <scope>NUCLEOTIDE SEQUENCE [LARGE SCALE GENOMIC DNA]</scope>
    <source>
        <strain evidence="2 3">AUSMDU00012717</strain>
    </source>
</reference>
<protein>
    <recommendedName>
        <fullName evidence="4">DUF4079 family protein</fullName>
    </recommendedName>
</protein>
<evidence type="ECO:0000256" key="1">
    <source>
        <dbReference type="SAM" id="Phobius"/>
    </source>
</evidence>
<dbReference type="Proteomes" id="UP000503540">
    <property type="component" value="Chromosome"/>
</dbReference>
<organism evidence="2 3">
    <name type="scientific">Nocardia arthritidis</name>
    <dbReference type="NCBI Taxonomy" id="228602"/>
    <lineage>
        <taxon>Bacteria</taxon>
        <taxon>Bacillati</taxon>
        <taxon>Actinomycetota</taxon>
        <taxon>Actinomycetes</taxon>
        <taxon>Mycobacteriales</taxon>
        <taxon>Nocardiaceae</taxon>
        <taxon>Nocardia</taxon>
    </lineage>
</organism>
<name>A0A6G9YMT1_9NOCA</name>
<evidence type="ECO:0000313" key="3">
    <source>
        <dbReference type="Proteomes" id="UP000503540"/>
    </source>
</evidence>
<accession>A0A6G9YMT1</accession>
<evidence type="ECO:0008006" key="4">
    <source>
        <dbReference type="Google" id="ProtNLM"/>
    </source>
</evidence>
<gene>
    <name evidence="2" type="ORF">F5544_33330</name>
</gene>
<proteinExistence type="predicted"/>
<keyword evidence="1" id="KW-0472">Membrane</keyword>
<evidence type="ECO:0000313" key="2">
    <source>
        <dbReference type="EMBL" id="QIS14502.1"/>
    </source>
</evidence>
<sequence length="135" mass="13997">MPLREGVGVAVTVAGLAAAVPSVWQTVTHITDESYRAPEVRHGAGHVQYHMAREVLITLGSLGVIGVGLLAGPDRGRVLWRAMACGAGGFAAAMWSGGPTTGKWAPNRKALLIHVASTTGLLTGLALLRPARDRA</sequence>
<dbReference type="AlphaFoldDB" id="A0A6G9YMT1"/>
<feature type="transmembrane region" description="Helical" evidence="1">
    <location>
        <begin position="49"/>
        <end position="71"/>
    </location>
</feature>